<dbReference type="EMBL" id="CP109491">
    <property type="protein sequence ID" value="WUX36834.1"/>
    <property type="molecule type" value="Genomic_DNA"/>
</dbReference>
<dbReference type="RefSeq" id="WP_329355733.1">
    <property type="nucleotide sequence ID" value="NZ_CP109490.1"/>
</dbReference>
<feature type="compositionally biased region" description="Low complexity" evidence="1">
    <location>
        <begin position="78"/>
        <end position="89"/>
    </location>
</feature>
<organism evidence="2 3">
    <name type="scientific">Streptomyces anulatus</name>
    <name type="common">Streptomyces chrysomallus</name>
    <dbReference type="NCBI Taxonomy" id="1892"/>
    <lineage>
        <taxon>Bacteria</taxon>
        <taxon>Bacillati</taxon>
        <taxon>Actinomycetota</taxon>
        <taxon>Actinomycetes</taxon>
        <taxon>Kitasatosporales</taxon>
        <taxon>Streptomycetaceae</taxon>
        <taxon>Streptomyces</taxon>
    </lineage>
</organism>
<evidence type="ECO:0000313" key="3">
    <source>
        <dbReference type="Proteomes" id="UP001431926"/>
    </source>
</evidence>
<reference evidence="2" key="1">
    <citation type="submission" date="2022-10" db="EMBL/GenBank/DDBJ databases">
        <title>The complete genomes of actinobacterial strains from the NBC collection.</title>
        <authorList>
            <person name="Joergensen T.S."/>
            <person name="Alvarez Arevalo M."/>
            <person name="Sterndorff E.B."/>
            <person name="Faurdal D."/>
            <person name="Vuksanovic O."/>
            <person name="Mourched A.-S."/>
            <person name="Charusanti P."/>
            <person name="Shaw S."/>
            <person name="Blin K."/>
            <person name="Weber T."/>
        </authorList>
    </citation>
    <scope>NUCLEOTIDE SEQUENCE</scope>
    <source>
        <strain evidence="2">NBC_01436</strain>
    </source>
</reference>
<sequence>MTEQHIPPTPLQGAELELARVRAALSAGLTYEHGSRLQGSTPEELEADAKAFAAEFTPSTLAPSAPRAGGDRGPDVQGTAGTVAGGAAAYRRKHGLDEDGNRPPVPQRVNTSRTTNPFQENGYTMGAGR</sequence>
<gene>
    <name evidence="2" type="ORF">OG367_11585</name>
</gene>
<keyword evidence="3" id="KW-1185">Reference proteome</keyword>
<evidence type="ECO:0000313" key="2">
    <source>
        <dbReference type="EMBL" id="WUX36834.1"/>
    </source>
</evidence>
<feature type="compositionally biased region" description="Polar residues" evidence="1">
    <location>
        <begin position="108"/>
        <end position="122"/>
    </location>
</feature>
<accession>A0ABZ1ZDJ1</accession>
<dbReference type="Proteomes" id="UP001431926">
    <property type="component" value="Chromosome"/>
</dbReference>
<name>A0ABZ1ZDJ1_STRAQ</name>
<proteinExistence type="predicted"/>
<protein>
    <submittedName>
        <fullName evidence="2">Uncharacterized protein</fullName>
    </submittedName>
</protein>
<feature type="region of interest" description="Disordered" evidence="1">
    <location>
        <begin position="58"/>
        <end position="129"/>
    </location>
</feature>
<evidence type="ECO:0000256" key="1">
    <source>
        <dbReference type="SAM" id="MobiDB-lite"/>
    </source>
</evidence>